<dbReference type="GO" id="GO:0032366">
    <property type="term" value="P:intracellular sterol transport"/>
    <property type="evidence" value="ECO:0007669"/>
    <property type="project" value="TreeGrafter"/>
</dbReference>
<evidence type="ECO:0000256" key="6">
    <source>
        <dbReference type="SAM" id="Coils"/>
    </source>
</evidence>
<feature type="compositionally biased region" description="Polar residues" evidence="7">
    <location>
        <begin position="23"/>
        <end position="34"/>
    </location>
</feature>
<feature type="transmembrane region" description="Helical" evidence="8">
    <location>
        <begin position="1167"/>
        <end position="1186"/>
    </location>
</feature>
<feature type="compositionally biased region" description="Basic and acidic residues" evidence="7">
    <location>
        <begin position="352"/>
        <end position="363"/>
    </location>
</feature>
<evidence type="ECO:0000313" key="11">
    <source>
        <dbReference type="Proteomes" id="UP000660729"/>
    </source>
</evidence>
<feature type="compositionally biased region" description="Low complexity" evidence="7">
    <location>
        <begin position="379"/>
        <end position="390"/>
    </location>
</feature>
<feature type="region of interest" description="Disordered" evidence="7">
    <location>
        <begin position="608"/>
        <end position="657"/>
    </location>
</feature>
<evidence type="ECO:0000259" key="9">
    <source>
        <dbReference type="PROSITE" id="PS51778"/>
    </source>
</evidence>
<evidence type="ECO:0000256" key="7">
    <source>
        <dbReference type="SAM" id="MobiDB-lite"/>
    </source>
</evidence>
<dbReference type="InterPro" id="IPR031968">
    <property type="entry name" value="VASt"/>
</dbReference>
<comment type="subcellular location">
    <subcellularLocation>
        <location evidence="1">Membrane</location>
        <topology evidence="1">Single-pass membrane protein</topology>
    </subcellularLocation>
</comment>
<dbReference type="InterPro" id="IPR051482">
    <property type="entry name" value="Cholesterol_transport"/>
</dbReference>
<dbReference type="GO" id="GO:0120015">
    <property type="term" value="F:sterol transfer activity"/>
    <property type="evidence" value="ECO:0007669"/>
    <property type="project" value="TreeGrafter"/>
</dbReference>
<feature type="region of interest" description="Disordered" evidence="7">
    <location>
        <begin position="564"/>
        <end position="589"/>
    </location>
</feature>
<feature type="compositionally biased region" description="Gly residues" evidence="7">
    <location>
        <begin position="302"/>
        <end position="313"/>
    </location>
</feature>
<evidence type="ECO:0000313" key="10">
    <source>
        <dbReference type="EMBL" id="KAF7197677.1"/>
    </source>
</evidence>
<evidence type="ECO:0000256" key="8">
    <source>
        <dbReference type="SAM" id="Phobius"/>
    </source>
</evidence>
<dbReference type="OrthoDB" id="2162691at2759"/>
<reference evidence="10" key="1">
    <citation type="submission" date="2020-04" db="EMBL/GenBank/DDBJ databases">
        <title>Draft genome resource of the tomato pathogen Pseudocercospora fuligena.</title>
        <authorList>
            <person name="Zaccaron A."/>
        </authorList>
    </citation>
    <scope>NUCLEOTIDE SEQUENCE</scope>
    <source>
        <strain evidence="10">PF001</strain>
    </source>
</reference>
<feature type="region of interest" description="Disordered" evidence="7">
    <location>
        <begin position="490"/>
        <end position="524"/>
    </location>
</feature>
<feature type="compositionally biased region" description="Basic and acidic residues" evidence="7">
    <location>
        <begin position="57"/>
        <end position="81"/>
    </location>
</feature>
<dbReference type="GO" id="GO:0005886">
    <property type="term" value="C:plasma membrane"/>
    <property type="evidence" value="ECO:0007669"/>
    <property type="project" value="TreeGrafter"/>
</dbReference>
<dbReference type="Pfam" id="PF16016">
    <property type="entry name" value="VASt"/>
    <property type="match status" value="1"/>
</dbReference>
<dbReference type="SMART" id="SM00568">
    <property type="entry name" value="GRAM"/>
    <property type="match status" value="1"/>
</dbReference>
<protein>
    <submittedName>
        <fullName evidence="10">Putative membrane protein C20F10.07</fullName>
    </submittedName>
</protein>
<dbReference type="GO" id="GO:0005789">
    <property type="term" value="C:endoplasmic reticulum membrane"/>
    <property type="evidence" value="ECO:0007669"/>
    <property type="project" value="TreeGrafter"/>
</dbReference>
<keyword evidence="4 8" id="KW-1133">Transmembrane helix</keyword>
<evidence type="ECO:0000256" key="3">
    <source>
        <dbReference type="ARBA" id="ARBA00022692"/>
    </source>
</evidence>
<evidence type="ECO:0000256" key="1">
    <source>
        <dbReference type="ARBA" id="ARBA00004167"/>
    </source>
</evidence>
<feature type="compositionally biased region" description="Basic and acidic residues" evidence="7">
    <location>
        <begin position="569"/>
        <end position="581"/>
    </location>
</feature>
<dbReference type="InterPro" id="IPR011993">
    <property type="entry name" value="PH-like_dom_sf"/>
</dbReference>
<evidence type="ECO:0000256" key="5">
    <source>
        <dbReference type="ARBA" id="ARBA00023136"/>
    </source>
</evidence>
<proteinExistence type="inferred from homology"/>
<feature type="compositionally biased region" description="Low complexity" evidence="7">
    <location>
        <begin position="319"/>
        <end position="332"/>
    </location>
</feature>
<dbReference type="GO" id="GO:0140268">
    <property type="term" value="C:endoplasmic reticulum-plasma membrane contact site"/>
    <property type="evidence" value="ECO:0007669"/>
    <property type="project" value="TreeGrafter"/>
</dbReference>
<feature type="compositionally biased region" description="Polar residues" evidence="7">
    <location>
        <begin position="608"/>
        <end position="623"/>
    </location>
</feature>
<keyword evidence="3 8" id="KW-0812">Transmembrane</keyword>
<gene>
    <name evidence="10" type="ORF">HII31_01016</name>
</gene>
<feature type="region of interest" description="Disordered" evidence="7">
    <location>
        <begin position="814"/>
        <end position="865"/>
    </location>
</feature>
<feature type="region of interest" description="Disordered" evidence="7">
    <location>
        <begin position="1"/>
        <end position="137"/>
    </location>
</feature>
<dbReference type="PANTHER" id="PTHR23319">
    <property type="entry name" value="GRAM DOMAIN CONTAINING 1B, ISOFORM E"/>
    <property type="match status" value="1"/>
</dbReference>
<accession>A0A8H6RVI5</accession>
<evidence type="ECO:0000256" key="2">
    <source>
        <dbReference type="ARBA" id="ARBA00006582"/>
    </source>
</evidence>
<dbReference type="PANTHER" id="PTHR23319:SF4">
    <property type="entry name" value="GRAM DOMAIN CONTAINING 1B, ISOFORM E"/>
    <property type="match status" value="1"/>
</dbReference>
<dbReference type="Pfam" id="PF02893">
    <property type="entry name" value="GRAM"/>
    <property type="match status" value="1"/>
</dbReference>
<organism evidence="10 11">
    <name type="scientific">Pseudocercospora fuligena</name>
    <dbReference type="NCBI Taxonomy" id="685502"/>
    <lineage>
        <taxon>Eukaryota</taxon>
        <taxon>Fungi</taxon>
        <taxon>Dikarya</taxon>
        <taxon>Ascomycota</taxon>
        <taxon>Pezizomycotina</taxon>
        <taxon>Dothideomycetes</taxon>
        <taxon>Dothideomycetidae</taxon>
        <taxon>Mycosphaerellales</taxon>
        <taxon>Mycosphaerellaceae</taxon>
        <taxon>Pseudocercospora</taxon>
    </lineage>
</organism>
<comment type="caution">
    <text evidence="10">The sequence shown here is derived from an EMBL/GenBank/DDBJ whole genome shotgun (WGS) entry which is preliminary data.</text>
</comment>
<dbReference type="Gene3D" id="2.30.29.30">
    <property type="entry name" value="Pleckstrin-homology domain (PH domain)/Phosphotyrosine-binding domain (PTB)"/>
    <property type="match status" value="1"/>
</dbReference>
<dbReference type="GO" id="GO:0005739">
    <property type="term" value="C:mitochondrion"/>
    <property type="evidence" value="ECO:0007669"/>
    <property type="project" value="TreeGrafter"/>
</dbReference>
<sequence length="1296" mass="138487">MSLAEPSPRGLSKLRSRGKGIVSASTTSLTNSSGDGDDKSALSATDSGLLRSSMDAAIDKVKDRTRRRSVDDRRGSEDVPGRRLSTLVSKTKRKIKGEKGPEPDRTLSVDSFGFEGNQSDSASPLDGSGRSSLLTDDEALDPNRPFGSWHPSFMLCCVNVDLSNIHLRYLAGPVGDTWTLPLLFSLHHIPAISQLTTVFNSKPIRPSLSPRQSHAGYLTYSSPELNANTNPVIAGNAPVASPEALPRADPLSNIPAIVEPAETTEALPAASVPARSPSPSGRLREKFTLARKKSGDADSLKTGGGGGGGGLGGLFRPASRSNSSVDRLSSGSQLAEAVEEAPGSGVVPAIPTEKKQERPETPKQRIRQPLDTTFPATPPNLLQTPTTLITPPTPTEPTASFSKPGSPIKGSPAARPLSSVESIRHRRAQSANLPSKLSTSINAPLTPTAEETKTPGGTLTQPNFFSSFFSAATKAAGQVGTSINTSILPGQKSKVNSTPQTIEPVGGGEEVIPGSESRPGTGWTADQKKPLAVESLGRGNLNFGHLGISESEPNLMSSTIDAAQDDAQSGDRGRKAEEEAAARAVSTAYEKPVAAVVSQATGRPLSIASNERLTLNGDQTPPRSNVEPESNGIKRSGSVRSKLSGRRKHRGSSATAGTSNSIAAALKDSTFGMANPGALGLGHRLTGFAVASSKRNKDFHQLFRSVPEDDYLIEDYSAALQRDILLHGRLYVSEGHICFSSNILGWVTNLVISFDEVVSVEKKSTAVIFPNAIVISTLNARNTFASFVARDSTYELLIGIWKISHPNLKSSLNGVRLDNAGTGDKTEVAEPEEMDDGTEDGSEDEVYDEDADDDAGSFTDGGMVASDAGSNVGDLSLSRKTSAAPMSIAPLPNGNASKGLENADAVFTGAATSSEFPGSATHEPTECTDTAEHYDRPLTDTTIPAPLGQVYSMMFGPASGAFMKKWLVEDQKSRDLNWTDDKTGLDNEHKTFTFDYIKPLNAPVGPKQTKCITTNTLRAFDLEKAVTVDCSTATPDVPSGGSFTTKTRYCLMWGPNNSTRMIATCTIEWTAKSWLKSAIEKGANDGQIEYVKNIVAALKAAVTTKPPVKGQAKKGKRKGKREVFDAEEANAQREAAVTASETKASDWGIFEPVRPIADILSSIIRPFVTSQVIIAVLFVLLVYTWASAPRSQSSLGYPGYSPPERIAAYEEIWRREESALWDWLEDRVGVDGIYPASSRNGEQAERQKVLNARSMGKKLEEERMSERQIDDAIRTTEERLAALKEAVARQKSRRRT</sequence>
<keyword evidence="11" id="KW-1185">Reference proteome</keyword>
<feature type="domain" description="VASt" evidence="9">
    <location>
        <begin position="934"/>
        <end position="1106"/>
    </location>
</feature>
<comment type="similarity">
    <text evidence="2">Belongs to the YSP2 family.</text>
</comment>
<feature type="compositionally biased region" description="Acidic residues" evidence="7">
    <location>
        <begin position="829"/>
        <end position="855"/>
    </location>
</feature>
<dbReference type="EMBL" id="JABCIY010000008">
    <property type="protein sequence ID" value="KAF7197677.1"/>
    <property type="molecule type" value="Genomic_DNA"/>
</dbReference>
<evidence type="ECO:0000256" key="4">
    <source>
        <dbReference type="ARBA" id="ARBA00022989"/>
    </source>
</evidence>
<feature type="compositionally biased region" description="Basic and acidic residues" evidence="7">
    <location>
        <begin position="97"/>
        <end position="107"/>
    </location>
</feature>
<keyword evidence="5 8" id="KW-0472">Membrane</keyword>
<dbReference type="GO" id="GO:0032934">
    <property type="term" value="F:sterol binding"/>
    <property type="evidence" value="ECO:0007669"/>
    <property type="project" value="TreeGrafter"/>
</dbReference>
<dbReference type="GO" id="GO:0032541">
    <property type="term" value="C:cortical endoplasmic reticulum"/>
    <property type="evidence" value="ECO:0007669"/>
    <property type="project" value="TreeGrafter"/>
</dbReference>
<dbReference type="Proteomes" id="UP000660729">
    <property type="component" value="Unassembled WGS sequence"/>
</dbReference>
<feature type="region of interest" description="Disordered" evidence="7">
    <location>
        <begin position="289"/>
        <end position="457"/>
    </location>
</feature>
<dbReference type="CDD" id="cd13220">
    <property type="entry name" value="PH-GRAM_GRAMDC"/>
    <property type="match status" value="1"/>
</dbReference>
<feature type="compositionally biased region" description="Polar residues" evidence="7">
    <location>
        <begin position="429"/>
        <end position="445"/>
    </location>
</feature>
<feature type="coiled-coil region" evidence="6">
    <location>
        <begin position="1266"/>
        <end position="1293"/>
    </location>
</feature>
<keyword evidence="6" id="KW-0175">Coiled coil</keyword>
<dbReference type="PROSITE" id="PS51778">
    <property type="entry name" value="VAST"/>
    <property type="match status" value="1"/>
</dbReference>
<feature type="compositionally biased region" description="Basic and acidic residues" evidence="7">
    <location>
        <begin position="289"/>
        <end position="299"/>
    </location>
</feature>
<name>A0A8H6RVI5_9PEZI</name>
<feature type="compositionally biased region" description="Polar residues" evidence="7">
    <location>
        <begin position="490"/>
        <end position="501"/>
    </location>
</feature>
<dbReference type="InterPro" id="IPR004182">
    <property type="entry name" value="GRAM"/>
</dbReference>